<dbReference type="STRING" id="407821.A0A087TKJ5"/>
<evidence type="ECO:0000313" key="20">
    <source>
        <dbReference type="EMBL" id="KFM65634.1"/>
    </source>
</evidence>
<evidence type="ECO:0000313" key="21">
    <source>
        <dbReference type="Proteomes" id="UP000054359"/>
    </source>
</evidence>
<evidence type="ECO:0000256" key="3">
    <source>
        <dbReference type="ARBA" id="ARBA00022527"/>
    </source>
</evidence>
<evidence type="ECO:0000256" key="10">
    <source>
        <dbReference type="ARBA" id="ARBA00022989"/>
    </source>
</evidence>
<gene>
    <name evidence="20" type="ORF">X975_01001</name>
</gene>
<dbReference type="GO" id="GO:0005524">
    <property type="term" value="F:ATP binding"/>
    <property type="evidence" value="ECO:0007669"/>
    <property type="project" value="UniProtKB-UniRule"/>
</dbReference>
<dbReference type="GO" id="GO:0005024">
    <property type="term" value="F:transforming growth factor beta receptor activity"/>
    <property type="evidence" value="ECO:0007669"/>
    <property type="project" value="TreeGrafter"/>
</dbReference>
<keyword evidence="9 16" id="KW-0067">ATP-binding</keyword>
<dbReference type="InterPro" id="IPR000719">
    <property type="entry name" value="Prot_kinase_dom"/>
</dbReference>
<dbReference type="InterPro" id="IPR000472">
    <property type="entry name" value="Activin_recp"/>
</dbReference>
<sequence length="1005" mass="111316">MSVVKVSVTEKSSTDEELEPIKTGELLDGNQTERCPNTKFCYALWQEDSVNKTVIIAQGCWAAAEFDCSEGVCIASAKKPQKKYNNTTTKFCCCYGDMCNVNVSESFLPSDENEATPRYVEHASYDTQTVIIAVATMCSLAVIIMLAACFAYHMCSSSQKPSPDSVCLMEPPLPPSPTFNLDSLKIAESIGRGRYGHVFRGTLYNQSVAVKIFSSQNRQNYINERYIYCLPFMDHLCLPKLLGAEERTGVDEKPEYLLVLSYAPNGCLQDYLTNNTIDWPWFCRMAQSITQGLAHLHMEIRKEGKVKMCIAHRDLTSRNILIKADGSCMLCDFGFAICISGSKYYINGEEQVAESTSLMDVGTLRYMAPEVLEGAVNLRDCESSLKQIDVYALGLILWELATRCTDLFQGVEVPEYKAPFVAEIGNHPTMEQMQVLVAKHKARPLFPDIWKDTNPAIRALKETIEDCWDQDAEARLTALCVEERLIELPVLWDRYKSGTAIQGVSPTVNPMSASQTRTSNGTVQSSGNGWFRGSTFEMPVMKSNAEGVSPTNWGLDNRYSGDFSMSENTAETTITMSPCELTPRSCPSNSSSNGYNLKNLTTNNVVTSNLRVTVPLQPYQGKNPIMERNLIIEPAEDVTISGNTLIERGDKFSSRNNSANSFNLDADLFNTLQTNEQSESNALVQNDVLSHSTRAVNPIPYVQNAVHIVSTMPKQPNIPGNGHSLQMANGAVKSSKKEERGIITGFKNFFKFPKSTSAAEPNPTIPKLIEGSTVPKAIEPPTVNVPKLHNTVPKPLGVTNLTKTQSMDTEVYVMDPNDEFSMTQTVVRPVANRQVYSQTVPEETNVKHFEGDSSKKFPFQNGFVQSQTHPQLCSDNNPKMKRPNTLPIAKLESCKTTANNLAPNPLKIISAGSESNVNQLGHQVNAERENKDDNSDGAKSNQSKNARFSLYDDRIMTSNTRLYQQIEHTPCKLGSPHISASVPLSIDSLCESEVTSFHKTFQSQP</sequence>
<keyword evidence="21" id="KW-1185">Reference proteome</keyword>
<evidence type="ECO:0000256" key="8">
    <source>
        <dbReference type="ARBA" id="ARBA00022777"/>
    </source>
</evidence>
<dbReference type="GO" id="GO:0005886">
    <property type="term" value="C:plasma membrane"/>
    <property type="evidence" value="ECO:0007669"/>
    <property type="project" value="TreeGrafter"/>
</dbReference>
<dbReference type="AlphaFoldDB" id="A0A087TKJ5"/>
<evidence type="ECO:0000256" key="6">
    <source>
        <dbReference type="ARBA" id="ARBA00022729"/>
    </source>
</evidence>
<dbReference type="GO" id="GO:0046872">
    <property type="term" value="F:metal ion binding"/>
    <property type="evidence" value="ECO:0007669"/>
    <property type="project" value="UniProtKB-KW"/>
</dbReference>
<comment type="catalytic activity">
    <reaction evidence="15 17">
        <text>L-threonyl-[receptor-protein] + ATP = O-phospho-L-threonyl-[receptor-protein] + ADP + H(+)</text>
        <dbReference type="Rhea" id="RHEA:44880"/>
        <dbReference type="Rhea" id="RHEA-COMP:11024"/>
        <dbReference type="Rhea" id="RHEA-COMP:11025"/>
        <dbReference type="ChEBI" id="CHEBI:15378"/>
        <dbReference type="ChEBI" id="CHEBI:30013"/>
        <dbReference type="ChEBI" id="CHEBI:30616"/>
        <dbReference type="ChEBI" id="CHEBI:61977"/>
        <dbReference type="ChEBI" id="CHEBI:456216"/>
        <dbReference type="EC" id="2.7.11.30"/>
    </reaction>
</comment>
<feature type="region of interest" description="Disordered" evidence="18">
    <location>
        <begin position="926"/>
        <end position="950"/>
    </location>
</feature>
<evidence type="ECO:0000256" key="18">
    <source>
        <dbReference type="SAM" id="MobiDB-lite"/>
    </source>
</evidence>
<accession>A0A087TKJ5</accession>
<evidence type="ECO:0000256" key="2">
    <source>
        <dbReference type="ARBA" id="ARBA00009605"/>
    </source>
</evidence>
<dbReference type="GO" id="GO:0043235">
    <property type="term" value="C:receptor complex"/>
    <property type="evidence" value="ECO:0007669"/>
    <property type="project" value="TreeGrafter"/>
</dbReference>
<dbReference type="Gene3D" id="3.30.200.20">
    <property type="entry name" value="Phosphorylase Kinase, domain 1"/>
    <property type="match status" value="1"/>
</dbReference>
<keyword evidence="10 17" id="KW-1133">Transmembrane helix</keyword>
<dbReference type="PROSITE" id="PS00107">
    <property type="entry name" value="PROTEIN_KINASE_ATP"/>
    <property type="match status" value="1"/>
</dbReference>
<keyword evidence="13" id="KW-0325">Glycoprotein</keyword>
<keyword evidence="4 17" id="KW-0808">Transferase</keyword>
<keyword evidence="11 17" id="KW-0472">Membrane</keyword>
<organism evidence="20 21">
    <name type="scientific">Stegodyphus mimosarum</name>
    <name type="common">African social velvet spider</name>
    <dbReference type="NCBI Taxonomy" id="407821"/>
    <lineage>
        <taxon>Eukaryota</taxon>
        <taxon>Metazoa</taxon>
        <taxon>Ecdysozoa</taxon>
        <taxon>Arthropoda</taxon>
        <taxon>Chelicerata</taxon>
        <taxon>Arachnida</taxon>
        <taxon>Araneae</taxon>
        <taxon>Araneomorphae</taxon>
        <taxon>Entelegynae</taxon>
        <taxon>Eresoidea</taxon>
        <taxon>Eresidae</taxon>
        <taxon>Stegodyphus</taxon>
    </lineage>
</organism>
<dbReference type="InterPro" id="IPR011009">
    <property type="entry name" value="Kinase-like_dom_sf"/>
</dbReference>
<evidence type="ECO:0000256" key="17">
    <source>
        <dbReference type="RuleBase" id="RU361271"/>
    </source>
</evidence>
<dbReference type="InterPro" id="IPR045860">
    <property type="entry name" value="Snake_toxin-like_sf"/>
</dbReference>
<dbReference type="CDD" id="cd23533">
    <property type="entry name" value="TFP_LU_ECD_BMPR2_like"/>
    <property type="match status" value="1"/>
</dbReference>
<feature type="transmembrane region" description="Helical" evidence="17">
    <location>
        <begin position="130"/>
        <end position="154"/>
    </location>
</feature>
<evidence type="ECO:0000256" key="9">
    <source>
        <dbReference type="ARBA" id="ARBA00022840"/>
    </source>
</evidence>
<dbReference type="GO" id="GO:0030509">
    <property type="term" value="P:BMP signaling pathway"/>
    <property type="evidence" value="ECO:0007669"/>
    <property type="project" value="TreeGrafter"/>
</dbReference>
<name>A0A087TKJ5_STEMI</name>
<evidence type="ECO:0000256" key="5">
    <source>
        <dbReference type="ARBA" id="ARBA00022692"/>
    </source>
</evidence>
<keyword evidence="7 16" id="KW-0547">Nucleotide-binding</keyword>
<dbReference type="OMA" id="PLMDCPA"/>
<comment type="subcellular location">
    <subcellularLocation>
        <location evidence="1 17">Membrane</location>
        <topology evidence="1 17">Single-pass type I membrane protein</topology>
    </subcellularLocation>
</comment>
<keyword evidence="17" id="KW-0464">Manganese</keyword>
<evidence type="ECO:0000256" key="13">
    <source>
        <dbReference type="ARBA" id="ARBA00023180"/>
    </source>
</evidence>
<dbReference type="Gene3D" id="1.10.510.10">
    <property type="entry name" value="Transferase(Phosphotransferase) domain 1"/>
    <property type="match status" value="1"/>
</dbReference>
<keyword evidence="17" id="KW-0479">Metal-binding</keyword>
<evidence type="ECO:0000256" key="7">
    <source>
        <dbReference type="ARBA" id="ARBA00022741"/>
    </source>
</evidence>
<dbReference type="PANTHER" id="PTHR23255:SF100">
    <property type="entry name" value="RECEPTOR PROTEIN SERINE_THREONINE KINASE"/>
    <property type="match status" value="1"/>
</dbReference>
<dbReference type="PRINTS" id="PR00653">
    <property type="entry name" value="ACTIVIN2R"/>
</dbReference>
<keyword evidence="6" id="KW-0732">Signal</keyword>
<comment type="cofactor">
    <cofactor evidence="17">
        <name>Mg(2+)</name>
        <dbReference type="ChEBI" id="CHEBI:18420"/>
    </cofactor>
    <cofactor evidence="17">
        <name>Mn(2+)</name>
        <dbReference type="ChEBI" id="CHEBI:29035"/>
    </cofactor>
</comment>
<dbReference type="Pfam" id="PF00069">
    <property type="entry name" value="Pkinase"/>
    <property type="match status" value="1"/>
</dbReference>
<feature type="domain" description="Protein kinase" evidence="19">
    <location>
        <begin position="184"/>
        <end position="491"/>
    </location>
</feature>
<proteinExistence type="inferred from homology"/>
<evidence type="ECO:0000259" key="19">
    <source>
        <dbReference type="PROSITE" id="PS50011"/>
    </source>
</evidence>
<keyword evidence="5 17" id="KW-0812">Transmembrane</keyword>
<dbReference type="EC" id="2.7.11.30" evidence="17"/>
<feature type="non-terminal residue" evidence="20">
    <location>
        <position position="1005"/>
    </location>
</feature>
<comment type="similarity">
    <text evidence="2 17">Belongs to the protein kinase superfamily. TKL Ser/Thr protein kinase family. TGFB receptor subfamily.</text>
</comment>
<dbReference type="InterPro" id="IPR017441">
    <property type="entry name" value="Protein_kinase_ATP_BS"/>
</dbReference>
<keyword evidence="17" id="KW-0460">Magnesium</keyword>
<keyword evidence="12 17" id="KW-0675">Receptor</keyword>
<evidence type="ECO:0000256" key="16">
    <source>
        <dbReference type="PROSITE-ProRule" id="PRU10141"/>
    </source>
</evidence>
<evidence type="ECO:0000256" key="4">
    <source>
        <dbReference type="ARBA" id="ARBA00022679"/>
    </source>
</evidence>
<reference evidence="20 21" key="1">
    <citation type="submission" date="2013-11" db="EMBL/GenBank/DDBJ databases">
        <title>Genome sequencing of Stegodyphus mimosarum.</title>
        <authorList>
            <person name="Bechsgaard J."/>
        </authorList>
    </citation>
    <scope>NUCLEOTIDE SEQUENCE [LARGE SCALE GENOMIC DNA]</scope>
</reference>
<dbReference type="InterPro" id="IPR000333">
    <property type="entry name" value="TGFB_receptor"/>
</dbReference>
<dbReference type="OrthoDB" id="669224at2759"/>
<evidence type="ECO:0000256" key="12">
    <source>
        <dbReference type="ARBA" id="ARBA00023170"/>
    </source>
</evidence>
<dbReference type="PROSITE" id="PS50011">
    <property type="entry name" value="PROTEIN_KINASE_DOM"/>
    <property type="match status" value="1"/>
</dbReference>
<dbReference type="FunFam" id="1.10.510.10:FF:000487">
    <property type="entry name" value="Anti-Muellerian hormone type-2 receptor"/>
    <property type="match status" value="1"/>
</dbReference>
<evidence type="ECO:0000256" key="15">
    <source>
        <dbReference type="ARBA" id="ARBA00048773"/>
    </source>
</evidence>
<dbReference type="Gene3D" id="2.10.60.10">
    <property type="entry name" value="CD59"/>
    <property type="match status" value="1"/>
</dbReference>
<keyword evidence="3 17" id="KW-0723">Serine/threonine-protein kinase</keyword>
<evidence type="ECO:0000256" key="1">
    <source>
        <dbReference type="ARBA" id="ARBA00004479"/>
    </source>
</evidence>
<dbReference type="Proteomes" id="UP000054359">
    <property type="component" value="Unassembled WGS sequence"/>
</dbReference>
<feature type="compositionally biased region" description="Polar residues" evidence="18">
    <location>
        <begin position="937"/>
        <end position="946"/>
    </location>
</feature>
<feature type="compositionally biased region" description="Basic and acidic residues" evidence="18">
    <location>
        <begin position="926"/>
        <end position="936"/>
    </location>
</feature>
<evidence type="ECO:0000256" key="14">
    <source>
        <dbReference type="ARBA" id="ARBA00047681"/>
    </source>
</evidence>
<dbReference type="CDD" id="cd14054">
    <property type="entry name" value="STKc_BMPR2_AMHR2"/>
    <property type="match status" value="1"/>
</dbReference>
<feature type="binding site" evidence="16">
    <location>
        <position position="211"/>
    </location>
    <ligand>
        <name>ATP</name>
        <dbReference type="ChEBI" id="CHEBI:30616"/>
    </ligand>
</feature>
<feature type="region of interest" description="Disordered" evidence="18">
    <location>
        <begin position="506"/>
        <end position="528"/>
    </location>
</feature>
<dbReference type="Pfam" id="PF01064">
    <property type="entry name" value="Activin_recp"/>
    <property type="match status" value="1"/>
</dbReference>
<dbReference type="SUPFAM" id="SSF56112">
    <property type="entry name" value="Protein kinase-like (PK-like)"/>
    <property type="match status" value="1"/>
</dbReference>
<evidence type="ECO:0000256" key="11">
    <source>
        <dbReference type="ARBA" id="ARBA00023136"/>
    </source>
</evidence>
<comment type="catalytic activity">
    <reaction evidence="14">
        <text>L-seryl-[receptor-protein] + ATP = O-phospho-L-seryl-[receptor-protein] + ADP + H(+)</text>
        <dbReference type="Rhea" id="RHEA:18673"/>
        <dbReference type="Rhea" id="RHEA-COMP:11022"/>
        <dbReference type="Rhea" id="RHEA-COMP:11023"/>
        <dbReference type="ChEBI" id="CHEBI:15378"/>
        <dbReference type="ChEBI" id="CHEBI:29999"/>
        <dbReference type="ChEBI" id="CHEBI:30616"/>
        <dbReference type="ChEBI" id="CHEBI:83421"/>
        <dbReference type="ChEBI" id="CHEBI:456216"/>
        <dbReference type="EC" id="2.7.11.30"/>
    </reaction>
</comment>
<dbReference type="SUPFAM" id="SSF57302">
    <property type="entry name" value="Snake toxin-like"/>
    <property type="match status" value="1"/>
</dbReference>
<dbReference type="PANTHER" id="PTHR23255">
    <property type="entry name" value="TRANSFORMING GROWTH FACTOR-BETA RECEPTOR TYPE I AND II"/>
    <property type="match status" value="1"/>
</dbReference>
<protein>
    <recommendedName>
        <fullName evidence="17">Serine/threonine-protein kinase receptor</fullName>
        <ecNumber evidence="17">2.7.11.30</ecNumber>
    </recommendedName>
</protein>
<keyword evidence="8 17" id="KW-0418">Kinase</keyword>
<dbReference type="EMBL" id="KK115652">
    <property type="protein sequence ID" value="KFM65634.1"/>
    <property type="molecule type" value="Genomic_DNA"/>
</dbReference>